<gene>
    <name evidence="1" type="ORF">Tci_571191</name>
</gene>
<dbReference type="EMBL" id="BKCJ010352579">
    <property type="protein sequence ID" value="GEZ99218.1"/>
    <property type="molecule type" value="Genomic_DNA"/>
</dbReference>
<protein>
    <submittedName>
        <fullName evidence="1">Copia-like retroelement Pol polyprotein</fullName>
    </submittedName>
</protein>
<name>A0A699IZF3_TANCI</name>
<sequence>EFVHFGRCLIYPRSEELQKWIDFLFDFKEFNGGTIFAQDNRACAIRGSGKNRRVNVIKGSLMVISRTMKEKCMYSLDGSANLVKLVFVYNKRRVLHWCGINAWVTLHELQKREVLGKKGIGTLQHNGLAEQRNMTLLNKVGCLLIQYGLPDLFSAKITVTTTYLISWHPSLSLGKNTPMYLWLEYVKPKIIIRDVVFNESLIYKDTLKGVGDTISRKEVEFEVKLYGSKVEPVVSPHTWENPGYEDKGQDKDK</sequence>
<evidence type="ECO:0000313" key="1">
    <source>
        <dbReference type="EMBL" id="GEZ99218.1"/>
    </source>
</evidence>
<proteinExistence type="predicted"/>
<comment type="caution">
    <text evidence="1">The sequence shown here is derived from an EMBL/GenBank/DDBJ whole genome shotgun (WGS) entry which is preliminary data.</text>
</comment>
<feature type="non-terminal residue" evidence="1">
    <location>
        <position position="1"/>
    </location>
</feature>
<reference evidence="1" key="1">
    <citation type="journal article" date="2019" name="Sci. Rep.">
        <title>Draft genome of Tanacetum cinerariifolium, the natural source of mosquito coil.</title>
        <authorList>
            <person name="Yamashiro T."/>
            <person name="Shiraishi A."/>
            <person name="Satake H."/>
            <person name="Nakayama K."/>
        </authorList>
    </citation>
    <scope>NUCLEOTIDE SEQUENCE</scope>
</reference>
<organism evidence="1">
    <name type="scientific">Tanacetum cinerariifolium</name>
    <name type="common">Dalmatian daisy</name>
    <name type="synonym">Chrysanthemum cinerariifolium</name>
    <dbReference type="NCBI Taxonomy" id="118510"/>
    <lineage>
        <taxon>Eukaryota</taxon>
        <taxon>Viridiplantae</taxon>
        <taxon>Streptophyta</taxon>
        <taxon>Embryophyta</taxon>
        <taxon>Tracheophyta</taxon>
        <taxon>Spermatophyta</taxon>
        <taxon>Magnoliopsida</taxon>
        <taxon>eudicotyledons</taxon>
        <taxon>Gunneridae</taxon>
        <taxon>Pentapetalae</taxon>
        <taxon>asterids</taxon>
        <taxon>campanulids</taxon>
        <taxon>Asterales</taxon>
        <taxon>Asteraceae</taxon>
        <taxon>Asteroideae</taxon>
        <taxon>Anthemideae</taxon>
        <taxon>Anthemidinae</taxon>
        <taxon>Tanacetum</taxon>
    </lineage>
</organism>
<accession>A0A699IZF3</accession>
<dbReference type="AlphaFoldDB" id="A0A699IZF3"/>